<evidence type="ECO:0000313" key="3">
    <source>
        <dbReference type="EMBL" id="CAF1571452.1"/>
    </source>
</evidence>
<dbReference type="Proteomes" id="UP000663828">
    <property type="component" value="Unassembled WGS sequence"/>
</dbReference>
<dbReference type="EMBL" id="CAJNOR010005657">
    <property type="protein sequence ID" value="CAF1571452.1"/>
    <property type="molecule type" value="Genomic_DNA"/>
</dbReference>
<protein>
    <submittedName>
        <fullName evidence="3">Uncharacterized protein</fullName>
    </submittedName>
</protein>
<gene>
    <name evidence="2" type="ORF">EDS130_LOCUS42494</name>
    <name evidence="3" type="ORF">XAT740_LOCUS44520</name>
</gene>
<keyword evidence="4" id="KW-1185">Reference proteome</keyword>
<dbReference type="EMBL" id="CAJNOJ010000623">
    <property type="protein sequence ID" value="CAF1498772.1"/>
    <property type="molecule type" value="Genomic_DNA"/>
</dbReference>
<evidence type="ECO:0000313" key="2">
    <source>
        <dbReference type="EMBL" id="CAF1498772.1"/>
    </source>
</evidence>
<dbReference type="AlphaFoldDB" id="A0A815YJD4"/>
<dbReference type="Proteomes" id="UP000663852">
    <property type="component" value="Unassembled WGS sequence"/>
</dbReference>
<accession>A0A815YJD4</accession>
<feature type="region of interest" description="Disordered" evidence="1">
    <location>
        <begin position="153"/>
        <end position="184"/>
    </location>
</feature>
<reference evidence="3" key="1">
    <citation type="submission" date="2021-02" db="EMBL/GenBank/DDBJ databases">
        <authorList>
            <person name="Nowell W R."/>
        </authorList>
    </citation>
    <scope>NUCLEOTIDE SEQUENCE</scope>
</reference>
<name>A0A815YJD4_ADIRI</name>
<evidence type="ECO:0000256" key="1">
    <source>
        <dbReference type="SAM" id="MobiDB-lite"/>
    </source>
</evidence>
<evidence type="ECO:0000313" key="4">
    <source>
        <dbReference type="Proteomes" id="UP000663828"/>
    </source>
</evidence>
<comment type="caution">
    <text evidence="3">The sequence shown here is derived from an EMBL/GenBank/DDBJ whole genome shotgun (WGS) entry which is preliminary data.</text>
</comment>
<sequence length="218" mass="24510">MDEQTCYDLFWSLLTNAKTNISADGPYDAMAFISLLDETKQCDSYLNMSAAREKYRAHLSNNTNHEDLYEKIINIKPLSELEKMQAAKAQSILYPTVERCILQGLKFSDKLYYHTVERSQRTLVFIGLTGAVVSTSKIAFRFIRDQIDKTYKGKSCSPSSPTVSAKNNKISPTSNDIPRYDSPSSCGNIGQCGSNTDFESFFKTTTNKKQQTNNSGKK</sequence>
<feature type="compositionally biased region" description="Polar residues" evidence="1">
    <location>
        <begin position="156"/>
        <end position="184"/>
    </location>
</feature>
<organism evidence="3 4">
    <name type="scientific">Adineta ricciae</name>
    <name type="common">Rotifer</name>
    <dbReference type="NCBI Taxonomy" id="249248"/>
    <lineage>
        <taxon>Eukaryota</taxon>
        <taxon>Metazoa</taxon>
        <taxon>Spiralia</taxon>
        <taxon>Gnathifera</taxon>
        <taxon>Rotifera</taxon>
        <taxon>Eurotatoria</taxon>
        <taxon>Bdelloidea</taxon>
        <taxon>Adinetida</taxon>
        <taxon>Adinetidae</taxon>
        <taxon>Adineta</taxon>
    </lineage>
</organism>
<proteinExistence type="predicted"/>